<protein>
    <submittedName>
        <fullName evidence="1">Uncharacterized protein</fullName>
    </submittedName>
</protein>
<accession>A0A0F9DA20</accession>
<evidence type="ECO:0000313" key="1">
    <source>
        <dbReference type="EMBL" id="KKL14616.1"/>
    </source>
</evidence>
<dbReference type="AlphaFoldDB" id="A0A0F9DA20"/>
<proteinExistence type="predicted"/>
<reference evidence="1" key="1">
    <citation type="journal article" date="2015" name="Nature">
        <title>Complex archaea that bridge the gap between prokaryotes and eukaryotes.</title>
        <authorList>
            <person name="Spang A."/>
            <person name="Saw J.H."/>
            <person name="Jorgensen S.L."/>
            <person name="Zaremba-Niedzwiedzka K."/>
            <person name="Martijn J."/>
            <person name="Lind A.E."/>
            <person name="van Eijk R."/>
            <person name="Schleper C."/>
            <person name="Guy L."/>
            <person name="Ettema T.J."/>
        </authorList>
    </citation>
    <scope>NUCLEOTIDE SEQUENCE</scope>
</reference>
<sequence>MIKDIQIDELWMDFKLLGFYWDSLMGGDTHRVEDAQKLLHKYGLMDADGFWVDQDE</sequence>
<gene>
    <name evidence="1" type="ORF">LCGC14_2513870</name>
</gene>
<organism evidence="1">
    <name type="scientific">marine sediment metagenome</name>
    <dbReference type="NCBI Taxonomy" id="412755"/>
    <lineage>
        <taxon>unclassified sequences</taxon>
        <taxon>metagenomes</taxon>
        <taxon>ecological metagenomes</taxon>
    </lineage>
</organism>
<comment type="caution">
    <text evidence="1">The sequence shown here is derived from an EMBL/GenBank/DDBJ whole genome shotgun (WGS) entry which is preliminary data.</text>
</comment>
<dbReference type="EMBL" id="LAZR01040383">
    <property type="protein sequence ID" value="KKL14616.1"/>
    <property type="molecule type" value="Genomic_DNA"/>
</dbReference>
<name>A0A0F9DA20_9ZZZZ</name>